<dbReference type="EMBL" id="OCZC01000070">
    <property type="protein sequence ID" value="SOO25268.1"/>
    <property type="molecule type" value="Genomic_DNA"/>
</dbReference>
<evidence type="ECO:0000313" key="1">
    <source>
        <dbReference type="EMBL" id="SOO25268.1"/>
    </source>
</evidence>
<name>A0A7Z7J0X8_XANCH</name>
<gene>
    <name evidence="1" type="ORF">XFF6991_430092</name>
</gene>
<dbReference type="Proteomes" id="UP000234345">
    <property type="component" value="Unassembled WGS sequence"/>
</dbReference>
<organism evidence="1 2">
    <name type="scientific">Xanthomonas campestris pv. phaseoli</name>
    <dbReference type="NCBI Taxonomy" id="317013"/>
    <lineage>
        <taxon>Bacteria</taxon>
        <taxon>Pseudomonadati</taxon>
        <taxon>Pseudomonadota</taxon>
        <taxon>Gammaproteobacteria</taxon>
        <taxon>Lysobacterales</taxon>
        <taxon>Lysobacteraceae</taxon>
        <taxon>Xanthomonas</taxon>
    </lineage>
</organism>
<reference evidence="1 2" key="1">
    <citation type="submission" date="2017-10" db="EMBL/GenBank/DDBJ databases">
        <authorList>
            <person name="Regsiter A."/>
            <person name="William W."/>
        </authorList>
    </citation>
    <scope>NUCLEOTIDE SEQUENCE [LARGE SCALE GENOMIC DNA]</scope>
    <source>
        <strain evidence="1 2">CFBP6991</strain>
    </source>
</reference>
<protein>
    <submittedName>
        <fullName evidence="1">Uncharacterized protein</fullName>
    </submittedName>
</protein>
<dbReference type="AlphaFoldDB" id="A0A7Z7J0X8"/>
<evidence type="ECO:0000313" key="2">
    <source>
        <dbReference type="Proteomes" id="UP000234345"/>
    </source>
</evidence>
<sequence length="91" mass="10645">MRSSLSILAEFEEALHGEAFFQGWSFGDHETESTIHMAKHWSQLKINSCEWVRAKIQDPTITGWELITCRALSMHVMRLTKKGSLKKLWRR</sequence>
<comment type="caution">
    <text evidence="1">The sequence shown here is derived from an EMBL/GenBank/DDBJ whole genome shotgun (WGS) entry which is preliminary data.</text>
</comment>
<proteinExistence type="predicted"/>
<accession>A0A7Z7J0X8</accession>